<dbReference type="EMBL" id="JANIEK010000005">
    <property type="protein sequence ID" value="MCT4794387.1"/>
    <property type="molecule type" value="Genomic_DNA"/>
</dbReference>
<dbReference type="InterPro" id="IPR040921">
    <property type="entry name" value="Peptidase_S66C"/>
</dbReference>
<evidence type="ECO:0000256" key="2">
    <source>
        <dbReference type="ARBA" id="ARBA00022801"/>
    </source>
</evidence>
<dbReference type="CDD" id="cd07062">
    <property type="entry name" value="Peptidase_S66_mccF_like"/>
    <property type="match status" value="1"/>
</dbReference>
<organism evidence="5 6">
    <name type="scientific">Exiguobacterium alkaliphilum</name>
    <dbReference type="NCBI Taxonomy" id="1428684"/>
    <lineage>
        <taxon>Bacteria</taxon>
        <taxon>Bacillati</taxon>
        <taxon>Bacillota</taxon>
        <taxon>Bacilli</taxon>
        <taxon>Bacillales</taxon>
        <taxon>Bacillales Family XII. Incertae Sedis</taxon>
        <taxon>Exiguobacterium</taxon>
    </lineage>
</organism>
<dbReference type="InterPro" id="IPR029062">
    <property type="entry name" value="Class_I_gatase-like"/>
</dbReference>
<proteinExistence type="inferred from homology"/>
<dbReference type="Pfam" id="PF17676">
    <property type="entry name" value="Peptidase_S66C"/>
    <property type="match status" value="1"/>
</dbReference>
<dbReference type="Gene3D" id="3.50.30.60">
    <property type="entry name" value="LD-carboxypeptidase A C-terminal domain-like"/>
    <property type="match status" value="1"/>
</dbReference>
<evidence type="ECO:0000313" key="6">
    <source>
        <dbReference type="Proteomes" id="UP001206821"/>
    </source>
</evidence>
<keyword evidence="6" id="KW-1185">Reference proteome</keyword>
<dbReference type="SUPFAM" id="SSF52317">
    <property type="entry name" value="Class I glutamine amidotransferase-like"/>
    <property type="match status" value="1"/>
</dbReference>
<feature type="domain" description="LD-carboxypeptidase N-terminal" evidence="3">
    <location>
        <begin position="12"/>
        <end position="129"/>
    </location>
</feature>
<protein>
    <submittedName>
        <fullName evidence="5">LD-carboxypeptidase</fullName>
    </submittedName>
</protein>
<name>A0ABT2KTS2_9BACL</name>
<accession>A0ABT2KTS2</accession>
<dbReference type="RefSeq" id="WP_034816817.1">
    <property type="nucleotide sequence ID" value="NZ_JANIEK010000005.1"/>
</dbReference>
<sequence>MIRYPQLTGRTVGVTAPSSGIPTELHHLLHEAEKTFNRHGFTLRFQPSSWTQSNAKSAPADVRASELTSLFQDETIDLIIPPWGGTLLIEILDRIAWDALPAKWMLGYSDVSLFLFVYTLKTGIASAHGTNLVDLRGEEWDETSSRWLDVVSAKEGETVIQRASEHYQKEWQHGNPTPHIYHLTETTEWKAMGGTEATGRLLGGCIDVLLHTIGTPYGDIHTFQREHLNGEPILWYFENAEFDVPALKRTLLQMKWAGWFNHTSGILFGRSEAQQPAQGYTAEDVYAELQDMLDVPVIYDIDCGHVPPQLTLVNGAHASIQVEDGKGTLIQTFKG</sequence>
<dbReference type="SUPFAM" id="SSF141986">
    <property type="entry name" value="LD-carboxypeptidase A C-terminal domain-like"/>
    <property type="match status" value="1"/>
</dbReference>
<dbReference type="PIRSF" id="PIRSF028757">
    <property type="entry name" value="LD-carboxypeptidase"/>
    <property type="match status" value="1"/>
</dbReference>
<dbReference type="InterPro" id="IPR027461">
    <property type="entry name" value="Carboxypeptidase_A_C_sf"/>
</dbReference>
<keyword evidence="2" id="KW-0378">Hydrolase</keyword>
<dbReference type="InterPro" id="IPR027478">
    <property type="entry name" value="LdcA_N"/>
</dbReference>
<dbReference type="PANTHER" id="PTHR30237:SF5">
    <property type="entry name" value="CARBOXYPEPTIDASE VC_A0337-RELATED"/>
    <property type="match status" value="1"/>
</dbReference>
<dbReference type="InterPro" id="IPR040449">
    <property type="entry name" value="Peptidase_S66_N"/>
</dbReference>
<dbReference type="Pfam" id="PF02016">
    <property type="entry name" value="Peptidase_S66"/>
    <property type="match status" value="1"/>
</dbReference>
<dbReference type="Gene3D" id="3.40.50.10740">
    <property type="entry name" value="Class I glutamine amidotransferase-like"/>
    <property type="match status" value="1"/>
</dbReference>
<evidence type="ECO:0000256" key="1">
    <source>
        <dbReference type="ARBA" id="ARBA00010233"/>
    </source>
</evidence>
<comment type="similarity">
    <text evidence="1">Belongs to the peptidase S66 family.</text>
</comment>
<dbReference type="Proteomes" id="UP001206821">
    <property type="component" value="Unassembled WGS sequence"/>
</dbReference>
<evidence type="ECO:0000313" key="5">
    <source>
        <dbReference type="EMBL" id="MCT4794387.1"/>
    </source>
</evidence>
<dbReference type="InterPro" id="IPR003507">
    <property type="entry name" value="S66_fam"/>
</dbReference>
<evidence type="ECO:0000259" key="4">
    <source>
        <dbReference type="Pfam" id="PF17676"/>
    </source>
</evidence>
<comment type="caution">
    <text evidence="5">The sequence shown here is derived from an EMBL/GenBank/DDBJ whole genome shotgun (WGS) entry which is preliminary data.</text>
</comment>
<reference evidence="5 6" key="1">
    <citation type="submission" date="2022-07" db="EMBL/GenBank/DDBJ databases">
        <title>Genomic and pangenome structural analysis of the polyextremophile Exiguobacterium.</title>
        <authorList>
            <person name="Shen L."/>
        </authorList>
    </citation>
    <scope>NUCLEOTIDE SEQUENCE [LARGE SCALE GENOMIC DNA]</scope>
    <source>
        <strain evidence="5 6">12_1</strain>
    </source>
</reference>
<feature type="domain" description="LD-carboxypeptidase C-terminal" evidence="4">
    <location>
        <begin position="198"/>
        <end position="320"/>
    </location>
</feature>
<gene>
    <name evidence="5" type="ORF">NQG31_02465</name>
</gene>
<evidence type="ECO:0000259" key="3">
    <source>
        <dbReference type="Pfam" id="PF02016"/>
    </source>
</evidence>
<dbReference type="PANTHER" id="PTHR30237">
    <property type="entry name" value="MURAMOYLTETRAPEPTIDE CARBOXYPEPTIDASE"/>
    <property type="match status" value="1"/>
</dbReference>